<evidence type="ECO:0000256" key="2">
    <source>
        <dbReference type="ARBA" id="ARBA00022475"/>
    </source>
</evidence>
<protein>
    <submittedName>
        <fullName evidence="7">Putative small secreted protein</fullName>
    </submittedName>
</protein>
<proteinExistence type="inferred from homology"/>
<dbReference type="Pfam" id="PF08085">
    <property type="entry name" value="Entericidin"/>
    <property type="match status" value="1"/>
</dbReference>
<keyword evidence="3" id="KW-0732">Signal</keyword>
<keyword evidence="2" id="KW-1003">Cell membrane</keyword>
<name>A0A1R4HJD0_9GAMM</name>
<evidence type="ECO:0000313" key="8">
    <source>
        <dbReference type="Proteomes" id="UP000195667"/>
    </source>
</evidence>
<organism evidence="7 8">
    <name type="scientific">Crenothrix polyspora</name>
    <dbReference type="NCBI Taxonomy" id="360316"/>
    <lineage>
        <taxon>Bacteria</taxon>
        <taxon>Pseudomonadati</taxon>
        <taxon>Pseudomonadota</taxon>
        <taxon>Gammaproteobacteria</taxon>
        <taxon>Methylococcales</taxon>
        <taxon>Crenotrichaceae</taxon>
        <taxon>Crenothrix</taxon>
    </lineage>
</organism>
<sequence>MILSFMGVLTACNTIEGAGKDVQSGGRHVEDAAKDVKKGM</sequence>
<evidence type="ECO:0000256" key="1">
    <source>
        <dbReference type="ARBA" id="ARBA00010296"/>
    </source>
</evidence>
<dbReference type="EMBL" id="FUKI01000168">
    <property type="protein sequence ID" value="SJM96319.1"/>
    <property type="molecule type" value="Genomic_DNA"/>
</dbReference>
<evidence type="ECO:0000256" key="3">
    <source>
        <dbReference type="ARBA" id="ARBA00022729"/>
    </source>
</evidence>
<reference evidence="8" key="1">
    <citation type="submission" date="2017-02" db="EMBL/GenBank/DDBJ databases">
        <authorList>
            <person name="Daims H."/>
        </authorList>
    </citation>
    <scope>NUCLEOTIDE SEQUENCE [LARGE SCALE GENOMIC DNA]</scope>
</reference>
<evidence type="ECO:0000256" key="6">
    <source>
        <dbReference type="ARBA" id="ARBA00023288"/>
    </source>
</evidence>
<dbReference type="GO" id="GO:0016020">
    <property type="term" value="C:membrane"/>
    <property type="evidence" value="ECO:0007669"/>
    <property type="project" value="InterPro"/>
</dbReference>
<evidence type="ECO:0000313" key="7">
    <source>
        <dbReference type="EMBL" id="SJM96319.1"/>
    </source>
</evidence>
<evidence type="ECO:0000256" key="5">
    <source>
        <dbReference type="ARBA" id="ARBA00023139"/>
    </source>
</evidence>
<dbReference type="InterPro" id="IPR012556">
    <property type="entry name" value="Entericidin"/>
</dbReference>
<keyword evidence="5" id="KW-0564">Palmitate</keyword>
<keyword evidence="6" id="KW-0449">Lipoprotein</keyword>
<dbReference type="AlphaFoldDB" id="A0A1R4HJD0"/>
<comment type="similarity">
    <text evidence="1">Belongs to the EcnA/EcnB lipoprotein family.</text>
</comment>
<dbReference type="GO" id="GO:0009636">
    <property type="term" value="P:response to toxic substance"/>
    <property type="evidence" value="ECO:0007669"/>
    <property type="project" value="InterPro"/>
</dbReference>
<accession>A0A1R4HJD0</accession>
<gene>
    <name evidence="7" type="ORF">CRENPOLYSF1_880006</name>
</gene>
<dbReference type="Proteomes" id="UP000195667">
    <property type="component" value="Unassembled WGS sequence"/>
</dbReference>
<keyword evidence="8" id="KW-1185">Reference proteome</keyword>
<evidence type="ECO:0000256" key="4">
    <source>
        <dbReference type="ARBA" id="ARBA00023136"/>
    </source>
</evidence>
<keyword evidence="4" id="KW-0472">Membrane</keyword>